<dbReference type="AlphaFoldDB" id="Q0UZ49"/>
<dbReference type="GeneID" id="5970414"/>
<reference evidence="2" key="1">
    <citation type="journal article" date="2007" name="Plant Cell">
        <title>Dothideomycete-plant interactions illuminated by genome sequencing and EST analysis of the wheat pathogen Stagonospora nodorum.</title>
        <authorList>
            <person name="Hane J.K."/>
            <person name="Lowe R.G."/>
            <person name="Solomon P.S."/>
            <person name="Tan K.C."/>
            <person name="Schoch C.L."/>
            <person name="Spatafora J.W."/>
            <person name="Crous P.W."/>
            <person name="Kodira C."/>
            <person name="Birren B.W."/>
            <person name="Galagan J.E."/>
            <person name="Torriani S.F."/>
            <person name="McDonald B.A."/>
            <person name="Oliver R.P."/>
        </authorList>
    </citation>
    <scope>NUCLEOTIDE SEQUENCE [LARGE SCALE GENOMIC DNA]</scope>
    <source>
        <strain evidence="2">SN15 / ATCC MYA-4574 / FGSC 10173</strain>
    </source>
</reference>
<proteinExistence type="predicted"/>
<accession>Q0UZ49</accession>
<dbReference type="Proteomes" id="UP000001055">
    <property type="component" value="Unassembled WGS sequence"/>
</dbReference>
<gene>
    <name evidence="1" type="ORF">SNOG_02965</name>
</gene>
<dbReference type="KEGG" id="pno:SNOG_02965"/>
<dbReference type="EMBL" id="CH445328">
    <property type="protein sequence ID" value="EAT89696.1"/>
    <property type="molecule type" value="Genomic_DNA"/>
</dbReference>
<sequence>MSSVPFCCAFSAAHQMGPCPCVTRCTQKGRCRDIVPVWRPRLRRADTGKKSAPLPSHACRTLASGASSLTPLWTHIVWGFRLKFEVVRKKARLPETVVSADSTQTTWSERHATRGVGPDRVIARMEP</sequence>
<organism evidence="1 2">
    <name type="scientific">Phaeosphaeria nodorum (strain SN15 / ATCC MYA-4574 / FGSC 10173)</name>
    <name type="common">Glume blotch fungus</name>
    <name type="synonym">Parastagonospora nodorum</name>
    <dbReference type="NCBI Taxonomy" id="321614"/>
    <lineage>
        <taxon>Eukaryota</taxon>
        <taxon>Fungi</taxon>
        <taxon>Dikarya</taxon>
        <taxon>Ascomycota</taxon>
        <taxon>Pezizomycotina</taxon>
        <taxon>Dothideomycetes</taxon>
        <taxon>Pleosporomycetidae</taxon>
        <taxon>Pleosporales</taxon>
        <taxon>Pleosporineae</taxon>
        <taxon>Phaeosphaeriaceae</taxon>
        <taxon>Parastagonospora</taxon>
    </lineage>
</organism>
<dbReference type="InParanoid" id="Q0UZ49"/>
<dbReference type="HOGENOM" id="CLU_1971316_0_0_1"/>
<dbReference type="RefSeq" id="XP_001793557.1">
    <property type="nucleotide sequence ID" value="XM_001793505.1"/>
</dbReference>
<name>Q0UZ49_PHANO</name>
<evidence type="ECO:0000313" key="2">
    <source>
        <dbReference type="Proteomes" id="UP000001055"/>
    </source>
</evidence>
<protein>
    <submittedName>
        <fullName evidence="1">Uncharacterized protein</fullName>
    </submittedName>
</protein>
<evidence type="ECO:0000313" key="1">
    <source>
        <dbReference type="EMBL" id="EAT89696.1"/>
    </source>
</evidence>